<dbReference type="CDD" id="cd04301">
    <property type="entry name" value="NAT_SF"/>
    <property type="match status" value="1"/>
</dbReference>
<name>A0A327ZNI1_9ACTN</name>
<dbReference type="EMBL" id="QLMJ01000003">
    <property type="protein sequence ID" value="RAK40441.1"/>
    <property type="molecule type" value="Genomic_DNA"/>
</dbReference>
<evidence type="ECO:0000313" key="2">
    <source>
        <dbReference type="EMBL" id="RAK40441.1"/>
    </source>
</evidence>
<dbReference type="Gene3D" id="3.40.630.30">
    <property type="match status" value="1"/>
</dbReference>
<evidence type="ECO:0000313" key="3">
    <source>
        <dbReference type="Proteomes" id="UP000249341"/>
    </source>
</evidence>
<sequence length="196" mass="21737">MRWRPLWPNTKATQPRSVRFPDLILRTERLVLRPLRDSDATDVVAGASDPVTQQWLPLPRPYTVDHARAFINRLAPGLHAVGHGVVRAIEHNGAFAGVIDLKRTDWVARVTEIGYWAMPAFRGRGVMTEATTALSHWALHNAGFERVELRIAPGNAASNRVAIKSGFAREGIARSAGQIHGTRVDLVIYSRIPTDL</sequence>
<keyword evidence="3" id="KW-1185">Reference proteome</keyword>
<dbReference type="InterPro" id="IPR051908">
    <property type="entry name" value="Ribosomal_N-acetyltransferase"/>
</dbReference>
<dbReference type="SUPFAM" id="SSF55729">
    <property type="entry name" value="Acyl-CoA N-acyltransferases (Nat)"/>
    <property type="match status" value="1"/>
</dbReference>
<dbReference type="GO" id="GO:1990189">
    <property type="term" value="F:protein N-terminal-serine acetyltransferase activity"/>
    <property type="evidence" value="ECO:0007669"/>
    <property type="project" value="TreeGrafter"/>
</dbReference>
<protein>
    <submittedName>
        <fullName evidence="2">RimJ/RimL family protein N-acetyltransferase</fullName>
    </submittedName>
</protein>
<dbReference type="InterPro" id="IPR016181">
    <property type="entry name" value="Acyl_CoA_acyltransferase"/>
</dbReference>
<feature type="domain" description="N-acetyltransferase" evidence="1">
    <location>
        <begin position="30"/>
        <end position="193"/>
    </location>
</feature>
<proteinExistence type="predicted"/>
<dbReference type="GO" id="GO:0008999">
    <property type="term" value="F:protein-N-terminal-alanine acetyltransferase activity"/>
    <property type="evidence" value="ECO:0007669"/>
    <property type="project" value="TreeGrafter"/>
</dbReference>
<organism evidence="2 3">
    <name type="scientific">Actinoplanes lutulentus</name>
    <dbReference type="NCBI Taxonomy" id="1287878"/>
    <lineage>
        <taxon>Bacteria</taxon>
        <taxon>Bacillati</taxon>
        <taxon>Actinomycetota</taxon>
        <taxon>Actinomycetes</taxon>
        <taxon>Micromonosporales</taxon>
        <taxon>Micromonosporaceae</taxon>
        <taxon>Actinoplanes</taxon>
    </lineage>
</organism>
<dbReference type="OrthoDB" id="9795188at2"/>
<dbReference type="PANTHER" id="PTHR43441:SF10">
    <property type="entry name" value="ACETYLTRANSFERASE"/>
    <property type="match status" value="1"/>
</dbReference>
<dbReference type="PROSITE" id="PS51186">
    <property type="entry name" value="GNAT"/>
    <property type="match status" value="1"/>
</dbReference>
<evidence type="ECO:0000259" key="1">
    <source>
        <dbReference type="PROSITE" id="PS51186"/>
    </source>
</evidence>
<dbReference type="Pfam" id="PF13302">
    <property type="entry name" value="Acetyltransf_3"/>
    <property type="match status" value="1"/>
</dbReference>
<gene>
    <name evidence="2" type="ORF">B0I29_103474</name>
</gene>
<dbReference type="AlphaFoldDB" id="A0A327ZNI1"/>
<dbReference type="GO" id="GO:0005737">
    <property type="term" value="C:cytoplasm"/>
    <property type="evidence" value="ECO:0007669"/>
    <property type="project" value="TreeGrafter"/>
</dbReference>
<accession>A0A327ZNI1</accession>
<reference evidence="2 3" key="1">
    <citation type="submission" date="2018-06" db="EMBL/GenBank/DDBJ databases">
        <title>Genomic Encyclopedia of Type Strains, Phase III (KMG-III): the genomes of soil and plant-associated and newly described type strains.</title>
        <authorList>
            <person name="Whitman W."/>
        </authorList>
    </citation>
    <scope>NUCLEOTIDE SEQUENCE [LARGE SCALE GENOMIC DNA]</scope>
    <source>
        <strain evidence="2 3">CGMCC 4.7090</strain>
    </source>
</reference>
<dbReference type="Proteomes" id="UP000249341">
    <property type="component" value="Unassembled WGS sequence"/>
</dbReference>
<dbReference type="RefSeq" id="WP_111648467.1">
    <property type="nucleotide sequence ID" value="NZ_JACHWI010000004.1"/>
</dbReference>
<keyword evidence="2" id="KW-0808">Transferase</keyword>
<comment type="caution">
    <text evidence="2">The sequence shown here is derived from an EMBL/GenBank/DDBJ whole genome shotgun (WGS) entry which is preliminary data.</text>
</comment>
<dbReference type="InterPro" id="IPR000182">
    <property type="entry name" value="GNAT_dom"/>
</dbReference>
<dbReference type="PANTHER" id="PTHR43441">
    <property type="entry name" value="RIBOSOMAL-PROTEIN-SERINE ACETYLTRANSFERASE"/>
    <property type="match status" value="1"/>
</dbReference>